<dbReference type="AlphaFoldDB" id="A0A927N2L6"/>
<protein>
    <recommendedName>
        <fullName evidence="6">Cell wall-active antibiotics response 4TMS YvqF</fullName>
    </recommendedName>
</protein>
<proteinExistence type="predicted"/>
<dbReference type="Proteomes" id="UP000638648">
    <property type="component" value="Unassembled WGS sequence"/>
</dbReference>
<feature type="region of interest" description="Disordered" evidence="1">
    <location>
        <begin position="76"/>
        <end position="96"/>
    </location>
</feature>
<dbReference type="InterPro" id="IPR012551">
    <property type="entry name" value="DUF1707_SHOCT-like"/>
</dbReference>
<gene>
    <name evidence="4" type="ORF">HEB94_008344</name>
</gene>
<sequence length="263" mass="28585">MSDQNHEADGPARPAVPSSASDILASDAEREAVVARLNAACGEGRLTLEEFSERLERSYTARTRGELQPLLRDLPAESSEPASAPVHAGEQGARRGEWHVTPIGGISRRGPWRMRDLTSITLIGGADLDLREAQFTAQEVTLTKVSLVGGVNLTVPPGVQVVIEGFSILGGRRVEIDEVPDGDAPTLRVRAFSLIGGINVRSSRPVERLRAAREARRAGLDGARAERRAAFEEARDQRRAGLDDARAARRAARDERRRGRRHG</sequence>
<organism evidence="4 5">
    <name type="scientific">Actinopolymorpha pittospori</name>
    <dbReference type="NCBI Taxonomy" id="648752"/>
    <lineage>
        <taxon>Bacteria</taxon>
        <taxon>Bacillati</taxon>
        <taxon>Actinomycetota</taxon>
        <taxon>Actinomycetes</taxon>
        <taxon>Propionibacteriales</taxon>
        <taxon>Actinopolymorphaceae</taxon>
        <taxon>Actinopolymorpha</taxon>
    </lineage>
</organism>
<accession>A0A927N2L6</accession>
<evidence type="ECO:0000313" key="5">
    <source>
        <dbReference type="Proteomes" id="UP000638648"/>
    </source>
</evidence>
<dbReference type="InterPro" id="IPR024425">
    <property type="entry name" value="LiaF-like_C"/>
</dbReference>
<evidence type="ECO:0000256" key="1">
    <source>
        <dbReference type="SAM" id="MobiDB-lite"/>
    </source>
</evidence>
<feature type="region of interest" description="Disordered" evidence="1">
    <location>
        <begin position="1"/>
        <end position="24"/>
    </location>
</feature>
<dbReference type="PANTHER" id="PTHR40763">
    <property type="entry name" value="MEMBRANE PROTEIN-RELATED"/>
    <property type="match status" value="1"/>
</dbReference>
<dbReference type="PANTHER" id="PTHR40763:SF4">
    <property type="entry name" value="DUF1707 DOMAIN-CONTAINING PROTEIN"/>
    <property type="match status" value="1"/>
</dbReference>
<name>A0A927N2L6_9ACTN</name>
<evidence type="ECO:0000259" key="3">
    <source>
        <dbReference type="Pfam" id="PF09922"/>
    </source>
</evidence>
<dbReference type="Pfam" id="PF09922">
    <property type="entry name" value="LiaF-like_C"/>
    <property type="match status" value="1"/>
</dbReference>
<evidence type="ECO:0008006" key="6">
    <source>
        <dbReference type="Google" id="ProtNLM"/>
    </source>
</evidence>
<evidence type="ECO:0000313" key="4">
    <source>
        <dbReference type="EMBL" id="MBE1611496.1"/>
    </source>
</evidence>
<dbReference type="Pfam" id="PF08044">
    <property type="entry name" value="DUF1707"/>
    <property type="match status" value="1"/>
</dbReference>
<evidence type="ECO:0000259" key="2">
    <source>
        <dbReference type="Pfam" id="PF08044"/>
    </source>
</evidence>
<dbReference type="EMBL" id="JADBEM010000001">
    <property type="protein sequence ID" value="MBE1611496.1"/>
    <property type="molecule type" value="Genomic_DNA"/>
</dbReference>
<feature type="compositionally biased region" description="Basic and acidic residues" evidence="1">
    <location>
        <begin position="226"/>
        <end position="257"/>
    </location>
</feature>
<keyword evidence="5" id="KW-1185">Reference proteome</keyword>
<comment type="caution">
    <text evidence="4">The sequence shown here is derived from an EMBL/GenBank/DDBJ whole genome shotgun (WGS) entry which is preliminary data.</text>
</comment>
<feature type="region of interest" description="Disordered" evidence="1">
    <location>
        <begin position="226"/>
        <end position="263"/>
    </location>
</feature>
<feature type="compositionally biased region" description="Basic and acidic residues" evidence="1">
    <location>
        <begin position="1"/>
        <end position="10"/>
    </location>
</feature>
<feature type="domain" description="Cell wall-active antibiotics response LiaF-like C-terminal" evidence="3">
    <location>
        <begin position="109"/>
        <end position="173"/>
    </location>
</feature>
<feature type="domain" description="DUF1707" evidence="2">
    <location>
        <begin position="24"/>
        <end position="75"/>
    </location>
</feature>
<reference evidence="4" key="1">
    <citation type="submission" date="2020-10" db="EMBL/GenBank/DDBJ databases">
        <title>Sequencing the genomes of 1000 actinobacteria strains.</title>
        <authorList>
            <person name="Klenk H.-P."/>
        </authorList>
    </citation>
    <scope>NUCLEOTIDE SEQUENCE</scope>
    <source>
        <strain evidence="4">DSM 45354</strain>
    </source>
</reference>
<dbReference type="RefSeq" id="WP_192754702.1">
    <property type="nucleotide sequence ID" value="NZ_BAABJL010000178.1"/>
</dbReference>